<evidence type="ECO:0000256" key="1">
    <source>
        <dbReference type="SAM" id="MobiDB-lite"/>
    </source>
</evidence>
<name>A0ABN2QRN8_9PSEU</name>
<reference evidence="3 4" key="1">
    <citation type="journal article" date="2019" name="Int. J. Syst. Evol. Microbiol.">
        <title>The Global Catalogue of Microorganisms (GCM) 10K type strain sequencing project: providing services to taxonomists for standard genome sequencing and annotation.</title>
        <authorList>
            <consortium name="The Broad Institute Genomics Platform"/>
            <consortium name="The Broad Institute Genome Sequencing Center for Infectious Disease"/>
            <person name="Wu L."/>
            <person name="Ma J."/>
        </authorList>
    </citation>
    <scope>NUCLEOTIDE SEQUENCE [LARGE SCALE GENOMIC DNA]</scope>
    <source>
        <strain evidence="3 4">JCM 14545</strain>
    </source>
</reference>
<dbReference type="EMBL" id="BAAANN010000010">
    <property type="protein sequence ID" value="GAA1957252.1"/>
    <property type="molecule type" value="Genomic_DNA"/>
</dbReference>
<dbReference type="Gene3D" id="3.50.50.60">
    <property type="entry name" value="FAD/NAD(P)-binding domain"/>
    <property type="match status" value="1"/>
</dbReference>
<keyword evidence="4" id="KW-1185">Reference proteome</keyword>
<dbReference type="Gene3D" id="3.30.9.10">
    <property type="entry name" value="D-Amino Acid Oxidase, subunit A, domain 2"/>
    <property type="match status" value="1"/>
</dbReference>
<proteinExistence type="predicted"/>
<evidence type="ECO:0000313" key="4">
    <source>
        <dbReference type="Proteomes" id="UP001501116"/>
    </source>
</evidence>
<evidence type="ECO:0000313" key="3">
    <source>
        <dbReference type="EMBL" id="GAA1957252.1"/>
    </source>
</evidence>
<dbReference type="GO" id="GO:0004497">
    <property type="term" value="F:monooxygenase activity"/>
    <property type="evidence" value="ECO:0007669"/>
    <property type="project" value="UniProtKB-KW"/>
</dbReference>
<feature type="compositionally biased region" description="Gly residues" evidence="1">
    <location>
        <begin position="397"/>
        <end position="406"/>
    </location>
</feature>
<keyword evidence="3" id="KW-0503">Monooxygenase</keyword>
<dbReference type="InterPro" id="IPR036188">
    <property type="entry name" value="FAD/NAD-bd_sf"/>
</dbReference>
<sequence length="412" mass="44892">MSRTVLVSGASIAGPALAYWLRRHGMTPTVVERAPEPRPGGQTVDLRGAGRTVIERMGLEPAARDRVTHEEGLRFVDARGRVRASFAADALGGDGFVTELELLRGELADLLYQHTRHDAEYVFGDEITALTDTGEGVDVRFRNGSSRNFDLVVLADGLRSRTRDLVFADIARTRSFGLCTAYFTIPRSTSDGRWARWYNAPGRRVVLLRPDNQGTTRATLSFLTPRPGLERLNRPAQQEFLCRHYSGAGWETPRVLDEMVRAPDFYFESVGQMRLERWSRGRIAVVGDAAYCASPLSGMGTSLALVGAYVLAGELGRQHDHDDAFHAYETLMRPYVEQAQKVSWLAPRLAAPKTRAGIRLLTAAARVATRPGAGRIAARFTNPPSDAIDLPAYPPAGQGGARGACGGSSTPG</sequence>
<dbReference type="InterPro" id="IPR051704">
    <property type="entry name" value="FAD_aromatic-hydroxylase"/>
</dbReference>
<comment type="caution">
    <text evidence="3">The sequence shown here is derived from an EMBL/GenBank/DDBJ whole genome shotgun (WGS) entry which is preliminary data.</text>
</comment>
<protein>
    <submittedName>
        <fullName evidence="3">FAD-dependent monooxygenase</fullName>
    </submittedName>
</protein>
<gene>
    <name evidence="3" type="ORF">GCM10009754_29180</name>
</gene>
<accession>A0ABN2QRN8</accession>
<dbReference type="PANTHER" id="PTHR46865">
    <property type="entry name" value="OXIDOREDUCTASE-RELATED"/>
    <property type="match status" value="1"/>
</dbReference>
<dbReference type="PRINTS" id="PR00420">
    <property type="entry name" value="RNGMNOXGNASE"/>
</dbReference>
<keyword evidence="3" id="KW-0560">Oxidoreductase</keyword>
<dbReference type="PANTHER" id="PTHR46865:SF2">
    <property type="entry name" value="MONOOXYGENASE"/>
    <property type="match status" value="1"/>
</dbReference>
<dbReference type="SUPFAM" id="SSF51905">
    <property type="entry name" value="FAD/NAD(P)-binding domain"/>
    <property type="match status" value="1"/>
</dbReference>
<feature type="region of interest" description="Disordered" evidence="1">
    <location>
        <begin position="387"/>
        <end position="412"/>
    </location>
</feature>
<dbReference type="InterPro" id="IPR002938">
    <property type="entry name" value="FAD-bd"/>
</dbReference>
<evidence type="ECO:0000259" key="2">
    <source>
        <dbReference type="Pfam" id="PF01494"/>
    </source>
</evidence>
<organism evidence="3 4">
    <name type="scientific">Amycolatopsis minnesotensis</name>
    <dbReference type="NCBI Taxonomy" id="337894"/>
    <lineage>
        <taxon>Bacteria</taxon>
        <taxon>Bacillati</taxon>
        <taxon>Actinomycetota</taxon>
        <taxon>Actinomycetes</taxon>
        <taxon>Pseudonocardiales</taxon>
        <taxon>Pseudonocardiaceae</taxon>
        <taxon>Amycolatopsis</taxon>
    </lineage>
</organism>
<feature type="domain" description="FAD-binding" evidence="2">
    <location>
        <begin position="4"/>
        <end position="338"/>
    </location>
</feature>
<dbReference type="Pfam" id="PF01494">
    <property type="entry name" value="FAD_binding_3"/>
    <property type="match status" value="1"/>
</dbReference>
<dbReference type="RefSeq" id="WP_344417862.1">
    <property type="nucleotide sequence ID" value="NZ_BAAANN010000010.1"/>
</dbReference>
<dbReference type="Proteomes" id="UP001501116">
    <property type="component" value="Unassembled WGS sequence"/>
</dbReference>